<dbReference type="InterPro" id="IPR011989">
    <property type="entry name" value="ARM-like"/>
</dbReference>
<dbReference type="InterPro" id="IPR016024">
    <property type="entry name" value="ARM-type_fold"/>
</dbReference>
<dbReference type="Gene3D" id="1.25.10.10">
    <property type="entry name" value="Leucine-rich Repeat Variant"/>
    <property type="match status" value="1"/>
</dbReference>
<evidence type="ECO:0000313" key="1">
    <source>
        <dbReference type="EMBL" id="MBC1488906.1"/>
    </source>
</evidence>
<proteinExistence type="predicted"/>
<name>A0A7X0X816_9LIST</name>
<comment type="caution">
    <text evidence="1">The sequence shown here is derived from an EMBL/GenBank/DDBJ whole genome shotgun (WGS) entry which is preliminary data.</text>
</comment>
<gene>
    <name evidence="1" type="ORF">HCJ38_07765</name>
</gene>
<dbReference type="EMBL" id="JAASTW010000008">
    <property type="protein sequence ID" value="MBC1488906.1"/>
    <property type="molecule type" value="Genomic_DNA"/>
</dbReference>
<reference evidence="1 2" key="1">
    <citation type="submission" date="2020-03" db="EMBL/GenBank/DDBJ databases">
        <title>Soil Listeria distribution.</title>
        <authorList>
            <person name="Liao J."/>
            <person name="Wiedmann M."/>
        </authorList>
    </citation>
    <scope>NUCLEOTIDE SEQUENCE [LARGE SCALE GENOMIC DNA]</scope>
    <source>
        <strain evidence="1 2">FSL L7-1554</strain>
    </source>
</reference>
<organism evidence="1 2">
    <name type="scientific">Listeria immobilis</name>
    <dbReference type="NCBI Taxonomy" id="2713502"/>
    <lineage>
        <taxon>Bacteria</taxon>
        <taxon>Bacillati</taxon>
        <taxon>Bacillota</taxon>
        <taxon>Bacilli</taxon>
        <taxon>Bacillales</taxon>
        <taxon>Listeriaceae</taxon>
        <taxon>Listeria</taxon>
    </lineage>
</organism>
<evidence type="ECO:0000313" key="2">
    <source>
        <dbReference type="Proteomes" id="UP000561617"/>
    </source>
</evidence>
<dbReference type="SUPFAM" id="SSF48371">
    <property type="entry name" value="ARM repeat"/>
    <property type="match status" value="1"/>
</dbReference>
<sequence>MDAKILLKTLKNTSDEAQKLKIIPKLGKYAKGKTVEEALVALMESNSERIRAAAIDALLTNPHKRIKKLVMVHMTDTNLVKEKCFEYAGYHWMKQAKPILLAHLNDDDYWIRYFAILNIGDMKSYELKEDVKKHLDSEISDVVRAGGYLTLYLLSETDDEVEYNRQKLLQLLNSPDEEARFVTINALADIGGHFEKEKVIQVLSKQLDIEEDEDNIVVLTRSIRLLKYYR</sequence>
<dbReference type="AlphaFoldDB" id="A0A7X0X816"/>
<accession>A0A7X0X816</accession>
<dbReference type="RefSeq" id="WP_185381007.1">
    <property type="nucleotide sequence ID" value="NZ_JAASTW010000008.1"/>
</dbReference>
<protein>
    <submittedName>
        <fullName evidence="1">HEAT repeat domain-containing protein</fullName>
    </submittedName>
</protein>
<dbReference type="Proteomes" id="UP000561617">
    <property type="component" value="Unassembled WGS sequence"/>
</dbReference>